<dbReference type="InterPro" id="IPR051676">
    <property type="entry name" value="UPF0053_domain"/>
</dbReference>
<dbReference type="Pfam" id="PF01595">
    <property type="entry name" value="CNNM"/>
    <property type="match status" value="1"/>
</dbReference>
<dbReference type="Gene3D" id="3.90.1280.20">
    <property type="match status" value="1"/>
</dbReference>
<dbReference type="InterPro" id="IPR002550">
    <property type="entry name" value="CNNM"/>
</dbReference>
<keyword evidence="3" id="KW-0129">CBS domain</keyword>
<gene>
    <name evidence="8" type="ORF">YH66_06430</name>
</gene>
<dbReference type="RefSeq" id="WP_003861308.1">
    <property type="nucleotide sequence ID" value="NZ_CP011309.1"/>
</dbReference>
<dbReference type="AlphaFoldDB" id="A0A0F6Z597"/>
<keyword evidence="4 5" id="KW-0472">Membrane</keyword>
<dbReference type="SUPFAM" id="SSF54631">
    <property type="entry name" value="CBS-domain pair"/>
    <property type="match status" value="1"/>
</dbReference>
<protein>
    <submittedName>
        <fullName evidence="8">Membrane protein</fullName>
    </submittedName>
</protein>
<evidence type="ECO:0000256" key="1">
    <source>
        <dbReference type="ARBA" id="ARBA00004651"/>
    </source>
</evidence>
<feature type="transmembrane region" description="Helical" evidence="5">
    <location>
        <begin position="6"/>
        <end position="31"/>
    </location>
</feature>
<accession>A0A0F6Z597</accession>
<dbReference type="GO" id="GO:0005886">
    <property type="term" value="C:plasma membrane"/>
    <property type="evidence" value="ECO:0007669"/>
    <property type="project" value="UniProtKB-SubCell"/>
</dbReference>
<evidence type="ECO:0000256" key="4">
    <source>
        <dbReference type="PROSITE-ProRule" id="PRU01193"/>
    </source>
</evidence>
<dbReference type="EMBL" id="CP011309">
    <property type="protein sequence ID" value="AKF27215.1"/>
    <property type="molecule type" value="Genomic_DNA"/>
</dbReference>
<keyword evidence="4 5" id="KW-0812">Transmembrane</keyword>
<dbReference type="PROSITE" id="PS51846">
    <property type="entry name" value="CNNM"/>
    <property type="match status" value="1"/>
</dbReference>
<evidence type="ECO:0000259" key="6">
    <source>
        <dbReference type="PROSITE" id="PS51371"/>
    </source>
</evidence>
<reference evidence="8 9" key="1">
    <citation type="submission" date="2015-04" db="EMBL/GenBank/DDBJ databases">
        <title>Complete Genome Sequence of Brevibacterium flavum ATCC 15168.</title>
        <authorList>
            <person name="Ahn J."/>
            <person name="Park G."/>
            <person name="Jeon W."/>
            <person name="Jang Y."/>
            <person name="Jang M."/>
            <person name="Lee H."/>
            <person name="Lee H."/>
        </authorList>
    </citation>
    <scope>NUCLEOTIDE SEQUENCE [LARGE SCALE GENOMIC DNA]</scope>
    <source>
        <strain evidence="8 9">ATCC 15168</strain>
    </source>
</reference>
<comment type="subcellular location">
    <subcellularLocation>
        <location evidence="1">Cell membrane</location>
        <topology evidence="1">Multi-pass membrane protein</topology>
    </subcellularLocation>
</comment>
<dbReference type="Proteomes" id="UP000034037">
    <property type="component" value="Chromosome"/>
</dbReference>
<dbReference type="InterPro" id="IPR000644">
    <property type="entry name" value="CBS_dom"/>
</dbReference>
<dbReference type="Gene3D" id="3.10.580.10">
    <property type="entry name" value="CBS-domain"/>
    <property type="match status" value="1"/>
</dbReference>
<feature type="transmembrane region" description="Helical" evidence="5">
    <location>
        <begin position="52"/>
        <end position="77"/>
    </location>
</feature>
<feature type="transmembrane region" description="Helical" evidence="5">
    <location>
        <begin position="97"/>
        <end position="119"/>
    </location>
</feature>
<evidence type="ECO:0000259" key="7">
    <source>
        <dbReference type="PROSITE" id="PS51846"/>
    </source>
</evidence>
<evidence type="ECO:0000313" key="9">
    <source>
        <dbReference type="Proteomes" id="UP000034037"/>
    </source>
</evidence>
<keyword evidence="2" id="KW-1003">Cell membrane</keyword>
<dbReference type="PANTHER" id="PTHR43099:SF5">
    <property type="entry name" value="HLYC_CORC FAMILY TRANSPORTER"/>
    <property type="match status" value="1"/>
</dbReference>
<dbReference type="InterPro" id="IPR046342">
    <property type="entry name" value="CBS_dom_sf"/>
</dbReference>
<dbReference type="Pfam" id="PF00571">
    <property type="entry name" value="CBS"/>
    <property type="match status" value="1"/>
</dbReference>
<dbReference type="PANTHER" id="PTHR43099">
    <property type="entry name" value="UPF0053 PROTEIN YRKA"/>
    <property type="match status" value="1"/>
</dbReference>
<dbReference type="HOGENOM" id="CLU_015237_4_0_11"/>
<keyword evidence="9" id="KW-1185">Reference proteome</keyword>
<feature type="domain" description="CNNM transmembrane" evidence="7">
    <location>
        <begin position="1"/>
        <end position="203"/>
    </location>
</feature>
<evidence type="ECO:0000256" key="5">
    <source>
        <dbReference type="SAM" id="Phobius"/>
    </source>
</evidence>
<evidence type="ECO:0000256" key="3">
    <source>
        <dbReference type="PROSITE-ProRule" id="PRU00703"/>
    </source>
</evidence>
<dbReference type="PROSITE" id="PS51371">
    <property type="entry name" value="CBS"/>
    <property type="match status" value="1"/>
</dbReference>
<organism evidence="8 9">
    <name type="scientific">[Brevibacterium] flavum</name>
    <dbReference type="NCBI Taxonomy" id="92706"/>
    <lineage>
        <taxon>Bacteria</taxon>
        <taxon>Bacillati</taxon>
        <taxon>Actinomycetota</taxon>
        <taxon>Actinomycetes</taxon>
        <taxon>Mycobacteriales</taxon>
        <taxon>Corynebacteriaceae</taxon>
        <taxon>Corynebacterium</taxon>
    </lineage>
</organism>
<sequence>MTEWYVVLPATILLIALSAFFVIIEFALLAARRNRLEETVETSRSSRAALRSLNELTLMLAGAQLGITMVTFALGAITKPWVHYALMPLFEWARIPLVMADVIAFILSLFIVTFLHLVIGEMAPKSWAIAHPETALRTIAIPARGFINLFRPLLQWINKMANDLVRKVGETPVDRAAAGGYDTDTLHALIEHSQETGALDQQSAAQISGIIKLEKITVGQTLTASPFTHSASATVAEVQAAAQRSGSLRVLIDAPSHLFPHVIHVRDTLGASPDEKASKWSRPILTVAETDTLHQALEYMREHNEQISAVLSADGKTVLGVITWDDILKYLWPASV</sequence>
<evidence type="ECO:0000256" key="2">
    <source>
        <dbReference type="ARBA" id="ARBA00022475"/>
    </source>
</evidence>
<feature type="domain" description="CBS" evidence="6">
    <location>
        <begin position="280"/>
        <end position="336"/>
    </location>
</feature>
<evidence type="ECO:0000313" key="8">
    <source>
        <dbReference type="EMBL" id="AKF27215.1"/>
    </source>
</evidence>
<name>A0A0F6Z597_9CORY</name>
<proteinExistence type="predicted"/>
<dbReference type="PATRIC" id="fig|92706.3.peg.1334"/>
<keyword evidence="4 5" id="KW-1133">Transmembrane helix</keyword>